<comment type="subcellular location">
    <subcellularLocation>
        <location evidence="1">Secreted</location>
    </subcellularLocation>
</comment>
<dbReference type="PROSITE" id="PS50871">
    <property type="entry name" value="C1Q"/>
    <property type="match status" value="1"/>
</dbReference>
<evidence type="ECO:0000313" key="8">
    <source>
        <dbReference type="Proteomes" id="UP000828390"/>
    </source>
</evidence>
<feature type="chain" id="PRO_5038846452" description="C1q domain-containing protein" evidence="5">
    <location>
        <begin position="21"/>
        <end position="346"/>
    </location>
</feature>
<dbReference type="PANTHER" id="PTHR22923:SF116">
    <property type="entry name" value="C1Q DOMAIN-CONTAINING PROTEIN"/>
    <property type="match status" value="1"/>
</dbReference>
<dbReference type="PRINTS" id="PR00007">
    <property type="entry name" value="COMPLEMNTC1Q"/>
</dbReference>
<dbReference type="EMBL" id="JAIWYP010000006">
    <property type="protein sequence ID" value="KAH3815311.1"/>
    <property type="molecule type" value="Genomic_DNA"/>
</dbReference>
<dbReference type="SMART" id="SM00110">
    <property type="entry name" value="C1Q"/>
    <property type="match status" value="1"/>
</dbReference>
<name>A0A9D4GDJ7_DREPO</name>
<gene>
    <name evidence="7" type="ORF">DPMN_143833</name>
</gene>
<protein>
    <recommendedName>
        <fullName evidence="6">C1q domain-containing protein</fullName>
    </recommendedName>
</protein>
<dbReference type="Pfam" id="PF00386">
    <property type="entry name" value="C1q"/>
    <property type="match status" value="1"/>
</dbReference>
<keyword evidence="2" id="KW-0964">Secreted</keyword>
<evidence type="ECO:0000256" key="4">
    <source>
        <dbReference type="SAM" id="Coils"/>
    </source>
</evidence>
<dbReference type="Gene3D" id="2.60.120.40">
    <property type="match status" value="1"/>
</dbReference>
<evidence type="ECO:0000256" key="5">
    <source>
        <dbReference type="SAM" id="SignalP"/>
    </source>
</evidence>
<dbReference type="SUPFAM" id="SSF49842">
    <property type="entry name" value="TNF-like"/>
    <property type="match status" value="1"/>
</dbReference>
<dbReference type="InterPro" id="IPR008983">
    <property type="entry name" value="Tumour_necrosis_fac-like_dom"/>
</dbReference>
<organism evidence="7 8">
    <name type="scientific">Dreissena polymorpha</name>
    <name type="common">Zebra mussel</name>
    <name type="synonym">Mytilus polymorpha</name>
    <dbReference type="NCBI Taxonomy" id="45954"/>
    <lineage>
        <taxon>Eukaryota</taxon>
        <taxon>Metazoa</taxon>
        <taxon>Spiralia</taxon>
        <taxon>Lophotrochozoa</taxon>
        <taxon>Mollusca</taxon>
        <taxon>Bivalvia</taxon>
        <taxon>Autobranchia</taxon>
        <taxon>Heteroconchia</taxon>
        <taxon>Euheterodonta</taxon>
        <taxon>Imparidentia</taxon>
        <taxon>Neoheterodontei</taxon>
        <taxon>Myida</taxon>
        <taxon>Dreissenoidea</taxon>
        <taxon>Dreissenidae</taxon>
        <taxon>Dreissena</taxon>
    </lineage>
</organism>
<dbReference type="InterPro" id="IPR050822">
    <property type="entry name" value="Cerebellin_Synaptic_Org"/>
</dbReference>
<evidence type="ECO:0000256" key="2">
    <source>
        <dbReference type="ARBA" id="ARBA00022525"/>
    </source>
</evidence>
<keyword evidence="3 5" id="KW-0732">Signal</keyword>
<reference evidence="7" key="1">
    <citation type="journal article" date="2019" name="bioRxiv">
        <title>The Genome of the Zebra Mussel, Dreissena polymorpha: A Resource for Invasive Species Research.</title>
        <authorList>
            <person name="McCartney M.A."/>
            <person name="Auch B."/>
            <person name="Kono T."/>
            <person name="Mallez S."/>
            <person name="Zhang Y."/>
            <person name="Obille A."/>
            <person name="Becker A."/>
            <person name="Abrahante J.E."/>
            <person name="Garbe J."/>
            <person name="Badalamenti J.P."/>
            <person name="Herman A."/>
            <person name="Mangelson H."/>
            <person name="Liachko I."/>
            <person name="Sullivan S."/>
            <person name="Sone E.D."/>
            <person name="Koren S."/>
            <person name="Silverstein K.A.T."/>
            <person name="Beckman K.B."/>
            <person name="Gohl D.M."/>
        </authorList>
    </citation>
    <scope>NUCLEOTIDE SEQUENCE</scope>
    <source>
        <strain evidence="7">Duluth1</strain>
        <tissue evidence="7">Whole animal</tissue>
    </source>
</reference>
<dbReference type="InterPro" id="IPR001073">
    <property type="entry name" value="C1q_dom"/>
</dbReference>
<accession>A0A9D4GDJ7</accession>
<feature type="signal peptide" evidence="5">
    <location>
        <begin position="1"/>
        <end position="20"/>
    </location>
</feature>
<dbReference type="AlphaFoldDB" id="A0A9D4GDJ7"/>
<feature type="domain" description="C1q" evidence="6">
    <location>
        <begin position="204"/>
        <end position="341"/>
    </location>
</feature>
<dbReference type="PANTHER" id="PTHR22923">
    <property type="entry name" value="CEREBELLIN-RELATED"/>
    <property type="match status" value="1"/>
</dbReference>
<comment type="caution">
    <text evidence="7">The sequence shown here is derived from an EMBL/GenBank/DDBJ whole genome shotgun (WGS) entry which is preliminary data.</text>
</comment>
<evidence type="ECO:0000256" key="1">
    <source>
        <dbReference type="ARBA" id="ARBA00004613"/>
    </source>
</evidence>
<evidence type="ECO:0000313" key="7">
    <source>
        <dbReference type="EMBL" id="KAH3815311.1"/>
    </source>
</evidence>
<evidence type="ECO:0000256" key="3">
    <source>
        <dbReference type="ARBA" id="ARBA00022729"/>
    </source>
</evidence>
<sequence length="346" mass="39263">MIPALVLLLVYNLCCARVYAFDPERKDGIIGHDLLLDLLKRLDAKDDEIKELRGIQMRQEANINKLMMQIGEHDVNINELRKKLNEKDNAISEIDQNQKHNDKMLNELQYNVEKLQIENDQLRKYYPKCERRIQSLQAVMKKYMQRNKISQLVRQHKNPYYVDDKANPIGDTVERGLNKSTSAITVSLNRRDSDKKNRDERRHAGTDIVAFFAALTNNLQNLGVGQNVRFDHVITNIGAAYNPHAGAFFAPVSGTYVFMSTLLAYNGHNGHFQVVHNGNMVCKLYVAGAAGTTHDTSAGSFVLYLEKGDMVTIQNSDSGEWLSGDHYSFFSGFLLKEMEHNPSVVG</sequence>
<keyword evidence="8" id="KW-1185">Reference proteome</keyword>
<dbReference type="OrthoDB" id="6152274at2759"/>
<dbReference type="GO" id="GO:0005576">
    <property type="term" value="C:extracellular region"/>
    <property type="evidence" value="ECO:0007669"/>
    <property type="project" value="UniProtKB-SubCell"/>
</dbReference>
<keyword evidence="4" id="KW-0175">Coiled coil</keyword>
<proteinExistence type="predicted"/>
<reference evidence="7" key="2">
    <citation type="submission" date="2020-11" db="EMBL/GenBank/DDBJ databases">
        <authorList>
            <person name="McCartney M.A."/>
            <person name="Auch B."/>
            <person name="Kono T."/>
            <person name="Mallez S."/>
            <person name="Becker A."/>
            <person name="Gohl D.M."/>
            <person name="Silverstein K.A.T."/>
            <person name="Koren S."/>
            <person name="Bechman K.B."/>
            <person name="Herman A."/>
            <person name="Abrahante J.E."/>
            <person name="Garbe J."/>
        </authorList>
    </citation>
    <scope>NUCLEOTIDE SEQUENCE</scope>
    <source>
        <strain evidence="7">Duluth1</strain>
        <tissue evidence="7">Whole animal</tissue>
    </source>
</reference>
<feature type="coiled-coil region" evidence="4">
    <location>
        <begin position="63"/>
        <end position="125"/>
    </location>
</feature>
<dbReference type="Proteomes" id="UP000828390">
    <property type="component" value="Unassembled WGS sequence"/>
</dbReference>
<evidence type="ECO:0000259" key="6">
    <source>
        <dbReference type="PROSITE" id="PS50871"/>
    </source>
</evidence>